<feature type="compositionally biased region" description="Polar residues" evidence="1">
    <location>
        <begin position="13"/>
        <end position="22"/>
    </location>
</feature>
<organism evidence="2 3">
    <name type="scientific">Desulfonema magnum</name>
    <dbReference type="NCBI Taxonomy" id="45655"/>
    <lineage>
        <taxon>Bacteria</taxon>
        <taxon>Pseudomonadati</taxon>
        <taxon>Thermodesulfobacteriota</taxon>
        <taxon>Desulfobacteria</taxon>
        <taxon>Desulfobacterales</taxon>
        <taxon>Desulfococcaceae</taxon>
        <taxon>Desulfonema</taxon>
    </lineage>
</organism>
<evidence type="ECO:0000313" key="2">
    <source>
        <dbReference type="EMBL" id="QTA91597.1"/>
    </source>
</evidence>
<feature type="region of interest" description="Disordered" evidence="1">
    <location>
        <begin position="1"/>
        <end position="29"/>
    </location>
</feature>
<evidence type="ECO:0000256" key="1">
    <source>
        <dbReference type="SAM" id="MobiDB-lite"/>
    </source>
</evidence>
<reference evidence="2" key="1">
    <citation type="journal article" date="2021" name="Microb. Physiol.">
        <title>Proteogenomic Insights into the Physiology of Marine, Sulfate-Reducing, Filamentous Desulfonema limicola and Desulfonema magnum.</title>
        <authorList>
            <person name="Schnaars V."/>
            <person name="Wohlbrand L."/>
            <person name="Scheve S."/>
            <person name="Hinrichs C."/>
            <person name="Reinhardt R."/>
            <person name="Rabus R."/>
        </authorList>
    </citation>
    <scope>NUCLEOTIDE SEQUENCE</scope>
    <source>
        <strain evidence="2">4be13</strain>
    </source>
</reference>
<accession>A0A975BUK7</accession>
<dbReference type="AlphaFoldDB" id="A0A975BUK7"/>
<name>A0A975BUK7_9BACT</name>
<dbReference type="KEGG" id="dmm:dnm_076670"/>
<evidence type="ECO:0000313" key="3">
    <source>
        <dbReference type="Proteomes" id="UP000663722"/>
    </source>
</evidence>
<dbReference type="EMBL" id="CP061800">
    <property type="protein sequence ID" value="QTA91597.1"/>
    <property type="molecule type" value="Genomic_DNA"/>
</dbReference>
<dbReference type="Proteomes" id="UP000663722">
    <property type="component" value="Chromosome"/>
</dbReference>
<proteinExistence type="predicted"/>
<gene>
    <name evidence="2" type="ORF">dnm_076670</name>
</gene>
<protein>
    <submittedName>
        <fullName evidence="2">Uncharacterized protein</fullName>
    </submittedName>
</protein>
<keyword evidence="3" id="KW-1185">Reference proteome</keyword>
<sequence length="74" mass="8318">MILTDIADPVMSCSRTPRTNTGKSDKKRKEPVPVLIRVPVFVVQDETAVGTCSCRSKPEMILLYHVTMEIHIFS</sequence>